<keyword evidence="4" id="KW-1185">Reference proteome</keyword>
<proteinExistence type="predicted"/>
<dbReference type="InterPro" id="IPR010398">
    <property type="entry name" value="DUF997"/>
</dbReference>
<name>A0AAW7K2R3_9GAMM</name>
<feature type="transmembrane region" description="Helical" evidence="1">
    <location>
        <begin position="45"/>
        <end position="65"/>
    </location>
</feature>
<reference evidence="3" key="2">
    <citation type="submission" date="2023-06" db="EMBL/GenBank/DDBJ databases">
        <authorList>
            <person name="Polev D.E."/>
            <person name="Saitova A.T."/>
            <person name="Bogumilchik E.A."/>
            <person name="Kokorina G.I."/>
            <person name="Voskresenskaia E.A."/>
        </authorList>
    </citation>
    <scope>NUCLEOTIDE SEQUENCE</scope>
    <source>
        <strain evidence="3">2145 StPb PI</strain>
    </source>
</reference>
<dbReference type="PANTHER" id="PTHR39174">
    <property type="entry name" value="INNER MEMBRANE PROTEIN-RELATED"/>
    <property type="match status" value="1"/>
</dbReference>
<evidence type="ECO:0000256" key="1">
    <source>
        <dbReference type="SAM" id="Phobius"/>
    </source>
</evidence>
<evidence type="ECO:0000313" key="2">
    <source>
        <dbReference type="EMBL" id="CNE52311.1"/>
    </source>
</evidence>
<feature type="transmembrane region" description="Helical" evidence="1">
    <location>
        <begin position="12"/>
        <end position="33"/>
    </location>
</feature>
<dbReference type="Pfam" id="PF06196">
    <property type="entry name" value="DUF997"/>
    <property type="match status" value="1"/>
</dbReference>
<dbReference type="RefSeq" id="WP_049597990.1">
    <property type="nucleotide sequence ID" value="NZ_CPYD01000005.1"/>
</dbReference>
<comment type="caution">
    <text evidence="3">The sequence shown here is derived from an EMBL/GenBank/DDBJ whole genome shotgun (WGS) entry which is preliminary data.</text>
</comment>
<dbReference type="Proteomes" id="UP000040578">
    <property type="component" value="Unassembled WGS sequence"/>
</dbReference>
<sequence>MDTRFVQAHKEARWAFGLTLAYLVGWLLCAYFPGDVPGMTGLPAWFEMACLALPLLFIVLCWLMVRFIFRDIPLEDSDAN</sequence>
<evidence type="ECO:0000313" key="4">
    <source>
        <dbReference type="Proteomes" id="UP000040578"/>
    </source>
</evidence>
<dbReference type="NCBIfam" id="NF007918">
    <property type="entry name" value="PRK10633.1"/>
    <property type="match status" value="1"/>
</dbReference>
<gene>
    <name evidence="2" type="ORF">ERS137967_01797</name>
    <name evidence="3" type="ORF">QVN42_03300</name>
</gene>
<keyword evidence="1" id="KW-0812">Transmembrane</keyword>
<organism evidence="3 5">
    <name type="scientific">Yersinia nurmii</name>
    <dbReference type="NCBI Taxonomy" id="685706"/>
    <lineage>
        <taxon>Bacteria</taxon>
        <taxon>Pseudomonadati</taxon>
        <taxon>Pseudomonadota</taxon>
        <taxon>Gammaproteobacteria</taxon>
        <taxon>Enterobacterales</taxon>
        <taxon>Yersiniaceae</taxon>
        <taxon>Yersinia</taxon>
    </lineage>
</organism>
<protein>
    <submittedName>
        <fullName evidence="2">Membrane protein</fullName>
    </submittedName>
    <submittedName>
        <fullName evidence="3">YhdT family protein</fullName>
    </submittedName>
</protein>
<dbReference type="PANTHER" id="PTHR39174:SF1">
    <property type="entry name" value="INNER MEMBRANE PROTEIN"/>
    <property type="match status" value="1"/>
</dbReference>
<accession>A0AAW7K2R3</accession>
<evidence type="ECO:0000313" key="5">
    <source>
        <dbReference type="Proteomes" id="UP001167864"/>
    </source>
</evidence>
<dbReference type="EMBL" id="CPYD01000005">
    <property type="protein sequence ID" value="CNE52311.1"/>
    <property type="molecule type" value="Genomic_DNA"/>
</dbReference>
<keyword evidence="1" id="KW-1133">Transmembrane helix</keyword>
<dbReference type="Proteomes" id="UP001167864">
    <property type="component" value="Unassembled WGS sequence"/>
</dbReference>
<reference evidence="2 4" key="1">
    <citation type="submission" date="2015-03" db="EMBL/GenBank/DDBJ databases">
        <authorList>
            <consortium name="Pathogen Informatics"/>
            <person name="Murphy D."/>
        </authorList>
    </citation>
    <scope>NUCLEOTIDE SEQUENCE [LARGE SCALE GENOMIC DNA]</scope>
    <source>
        <strain evidence="4">type strain: CIP110231</strain>
        <strain evidence="2">Type strain: CIP110231</strain>
    </source>
</reference>
<dbReference type="EMBL" id="JAUEHU010000002">
    <property type="protein sequence ID" value="MDN0086429.1"/>
    <property type="molecule type" value="Genomic_DNA"/>
</dbReference>
<evidence type="ECO:0000313" key="3">
    <source>
        <dbReference type="EMBL" id="MDN0086429.1"/>
    </source>
</evidence>
<keyword evidence="1" id="KW-0472">Membrane</keyword>
<dbReference type="AlphaFoldDB" id="A0AAW7K2R3"/>